<evidence type="ECO:0000313" key="8">
    <source>
        <dbReference type="Proteomes" id="UP000516117"/>
    </source>
</evidence>
<evidence type="ECO:0000256" key="2">
    <source>
        <dbReference type="ARBA" id="ARBA00023015"/>
    </source>
</evidence>
<feature type="domain" description="Sugar-binding" evidence="5">
    <location>
        <begin position="82"/>
        <end position="337"/>
    </location>
</feature>
<dbReference type="KEGG" id="tdf:H9L22_16065"/>
<name>A0A7H0HAU2_9ACTN</name>
<dbReference type="GO" id="GO:0003700">
    <property type="term" value="F:DNA-binding transcription factor activity"/>
    <property type="evidence" value="ECO:0007669"/>
    <property type="project" value="InterPro"/>
</dbReference>
<keyword evidence="3" id="KW-0238">DNA-binding</keyword>
<dbReference type="SUPFAM" id="SSF47413">
    <property type="entry name" value="lambda repressor-like DNA-binding domains"/>
    <property type="match status" value="1"/>
</dbReference>
<organism evidence="7 8">
    <name type="scientific">Tessaracoccus defluvii</name>
    <dbReference type="NCBI Taxonomy" id="1285901"/>
    <lineage>
        <taxon>Bacteria</taxon>
        <taxon>Bacillati</taxon>
        <taxon>Actinomycetota</taxon>
        <taxon>Actinomycetes</taxon>
        <taxon>Propionibacteriales</taxon>
        <taxon>Propionibacteriaceae</taxon>
        <taxon>Tessaracoccus</taxon>
    </lineage>
</organism>
<evidence type="ECO:0000256" key="3">
    <source>
        <dbReference type="ARBA" id="ARBA00023125"/>
    </source>
</evidence>
<protein>
    <submittedName>
        <fullName evidence="7">Sugar-binding transcriptional regulator</fullName>
    </submittedName>
</protein>
<keyword evidence="8" id="KW-1185">Reference proteome</keyword>
<proteinExistence type="inferred from homology"/>
<dbReference type="Pfam" id="PF04198">
    <property type="entry name" value="Sugar-bind"/>
    <property type="match status" value="1"/>
</dbReference>
<keyword evidence="2" id="KW-0805">Transcription regulation</keyword>
<dbReference type="InterPro" id="IPR051054">
    <property type="entry name" value="SorC_transcr_regulators"/>
</dbReference>
<dbReference type="InterPro" id="IPR010982">
    <property type="entry name" value="Lambda_DNA-bd_dom_sf"/>
</dbReference>
<dbReference type="InterPro" id="IPR037171">
    <property type="entry name" value="NagB/RpiA_transferase-like"/>
</dbReference>
<dbReference type="GO" id="GO:0030246">
    <property type="term" value="F:carbohydrate binding"/>
    <property type="evidence" value="ECO:0007669"/>
    <property type="project" value="InterPro"/>
</dbReference>
<dbReference type="Proteomes" id="UP000516117">
    <property type="component" value="Chromosome"/>
</dbReference>
<keyword evidence="4" id="KW-0804">Transcription</keyword>
<reference evidence="7 8" key="1">
    <citation type="submission" date="2020-08" db="EMBL/GenBank/DDBJ databases">
        <title>Genome sequence of Tessaracoccus defluvii JCM 17540T.</title>
        <authorList>
            <person name="Hyun D.-W."/>
            <person name="Bae J.-W."/>
        </authorList>
    </citation>
    <scope>NUCLEOTIDE SEQUENCE [LARGE SCALE GENOMIC DNA]</scope>
    <source>
        <strain evidence="7 8">JCM 17540</strain>
    </source>
</reference>
<comment type="similarity">
    <text evidence="1">Belongs to the SorC transcriptional regulatory family.</text>
</comment>
<dbReference type="PANTHER" id="PTHR34294">
    <property type="entry name" value="TRANSCRIPTIONAL REGULATOR-RELATED"/>
    <property type="match status" value="1"/>
</dbReference>
<dbReference type="Gene3D" id="1.10.10.60">
    <property type="entry name" value="Homeodomain-like"/>
    <property type="match status" value="1"/>
</dbReference>
<dbReference type="AlphaFoldDB" id="A0A7H0HAU2"/>
<evidence type="ECO:0000259" key="5">
    <source>
        <dbReference type="Pfam" id="PF04198"/>
    </source>
</evidence>
<dbReference type="EMBL" id="CP060789">
    <property type="protein sequence ID" value="QNP57658.1"/>
    <property type="molecule type" value="Genomic_DNA"/>
</dbReference>
<dbReference type="GO" id="GO:0006352">
    <property type="term" value="P:DNA-templated transcription initiation"/>
    <property type="evidence" value="ECO:0007669"/>
    <property type="project" value="InterPro"/>
</dbReference>
<evidence type="ECO:0000259" key="6">
    <source>
        <dbReference type="Pfam" id="PF04545"/>
    </source>
</evidence>
<sequence length="341" mass="36494">MNGLPLRHPPAVLPSSVSLREAQERLPLIVKVARLYHEHGLRQPEIAARLNMSQSRVSRLLKEGLETGIIRTIVVEPEGMFSQLEDRVCAAFGLRDVVVAGGVDEENESEAALLSAVGSAGARYLESTMLPTDRIGLSSWSASLLAVVEAMTPRTTRSAERIVQVIGGVGEPRAQVQATRLADRLARVTGAEIDYFHAPGVVASQAIRDSLLSDRQISGVRDEWERLTMALVGIGSVQPSELLVSSGNTLPEDDLRSLADQGAVGDVCLNFFDSDGVLVESDLVGRTLGIDAATLKAIPRRIGVAAGRRKLDAIRAALKGGWCDVLITDSNTAEALLPPEQ</sequence>
<dbReference type="GO" id="GO:0003677">
    <property type="term" value="F:DNA binding"/>
    <property type="evidence" value="ECO:0007669"/>
    <property type="project" value="UniProtKB-KW"/>
</dbReference>
<evidence type="ECO:0000256" key="4">
    <source>
        <dbReference type="ARBA" id="ARBA00023163"/>
    </source>
</evidence>
<dbReference type="InterPro" id="IPR007630">
    <property type="entry name" value="RNA_pol_sigma70_r4"/>
</dbReference>
<gene>
    <name evidence="7" type="ORF">H9L22_16065</name>
</gene>
<evidence type="ECO:0000313" key="7">
    <source>
        <dbReference type="EMBL" id="QNP57658.1"/>
    </source>
</evidence>
<feature type="domain" description="RNA polymerase sigma-70 region 4" evidence="6">
    <location>
        <begin position="34"/>
        <end position="66"/>
    </location>
</feature>
<dbReference type="InterPro" id="IPR007324">
    <property type="entry name" value="Sugar-bd_dom_put"/>
</dbReference>
<dbReference type="Pfam" id="PF04545">
    <property type="entry name" value="Sigma70_r4"/>
    <property type="match status" value="1"/>
</dbReference>
<dbReference type="Gene3D" id="3.40.50.1360">
    <property type="match status" value="1"/>
</dbReference>
<evidence type="ECO:0000256" key="1">
    <source>
        <dbReference type="ARBA" id="ARBA00010466"/>
    </source>
</evidence>
<dbReference type="PANTHER" id="PTHR34294:SF1">
    <property type="entry name" value="TRANSCRIPTIONAL REGULATOR LSRR"/>
    <property type="match status" value="1"/>
</dbReference>
<dbReference type="SUPFAM" id="SSF100950">
    <property type="entry name" value="NagB/RpiA/CoA transferase-like"/>
    <property type="match status" value="1"/>
</dbReference>
<accession>A0A7H0HAU2</accession>